<protein>
    <submittedName>
        <fullName evidence="1">Uncharacterized protein</fullName>
    </submittedName>
</protein>
<name>A0A4Y2DH50_ARAVE</name>
<dbReference type="Proteomes" id="UP000499080">
    <property type="component" value="Unassembled WGS sequence"/>
</dbReference>
<evidence type="ECO:0000313" key="1">
    <source>
        <dbReference type="EMBL" id="GBM15358.1"/>
    </source>
</evidence>
<organism evidence="1 2">
    <name type="scientific">Araneus ventricosus</name>
    <name type="common">Orbweaver spider</name>
    <name type="synonym">Epeira ventricosa</name>
    <dbReference type="NCBI Taxonomy" id="182803"/>
    <lineage>
        <taxon>Eukaryota</taxon>
        <taxon>Metazoa</taxon>
        <taxon>Ecdysozoa</taxon>
        <taxon>Arthropoda</taxon>
        <taxon>Chelicerata</taxon>
        <taxon>Arachnida</taxon>
        <taxon>Araneae</taxon>
        <taxon>Araneomorphae</taxon>
        <taxon>Entelegynae</taxon>
        <taxon>Araneoidea</taxon>
        <taxon>Araneidae</taxon>
        <taxon>Araneus</taxon>
    </lineage>
</organism>
<proteinExistence type="predicted"/>
<gene>
    <name evidence="1" type="ORF">AVEN_199622_1</name>
</gene>
<dbReference type="EMBL" id="BGPR01000359">
    <property type="protein sequence ID" value="GBM15358.1"/>
    <property type="molecule type" value="Genomic_DNA"/>
</dbReference>
<evidence type="ECO:0000313" key="2">
    <source>
        <dbReference type="Proteomes" id="UP000499080"/>
    </source>
</evidence>
<sequence>MEFESHLAGIWVDSNKVWASGPQVRNPNRPKVCLECRPEACYAADSRRHRSAPFGAFRSKTSRQCEKPMRIGALWWKSLKRDFNPVRFSIRRGES</sequence>
<reference evidence="1 2" key="1">
    <citation type="journal article" date="2019" name="Sci. Rep.">
        <title>Orb-weaving spider Araneus ventricosus genome elucidates the spidroin gene catalogue.</title>
        <authorList>
            <person name="Kono N."/>
            <person name="Nakamura H."/>
            <person name="Ohtoshi R."/>
            <person name="Moran D.A.P."/>
            <person name="Shinohara A."/>
            <person name="Yoshida Y."/>
            <person name="Fujiwara M."/>
            <person name="Mori M."/>
            <person name="Tomita M."/>
            <person name="Arakawa K."/>
        </authorList>
    </citation>
    <scope>NUCLEOTIDE SEQUENCE [LARGE SCALE GENOMIC DNA]</scope>
</reference>
<dbReference type="AlphaFoldDB" id="A0A4Y2DH50"/>
<accession>A0A4Y2DH50</accession>
<keyword evidence="2" id="KW-1185">Reference proteome</keyword>
<comment type="caution">
    <text evidence="1">The sequence shown here is derived from an EMBL/GenBank/DDBJ whole genome shotgun (WGS) entry which is preliminary data.</text>
</comment>